<dbReference type="PRINTS" id="PR00033">
    <property type="entry name" value="HTHASNC"/>
</dbReference>
<dbReference type="PANTHER" id="PTHR30154">
    <property type="entry name" value="LEUCINE-RESPONSIVE REGULATORY PROTEIN"/>
    <property type="match status" value="1"/>
</dbReference>
<dbReference type="InterPro" id="IPR011991">
    <property type="entry name" value="ArsR-like_HTH"/>
</dbReference>
<dbReference type="InterPro" id="IPR019888">
    <property type="entry name" value="Tscrpt_reg_AsnC-like"/>
</dbReference>
<dbReference type="GO" id="GO:0005829">
    <property type="term" value="C:cytosol"/>
    <property type="evidence" value="ECO:0007669"/>
    <property type="project" value="TreeGrafter"/>
</dbReference>
<dbReference type="InterPro" id="IPR019887">
    <property type="entry name" value="Tscrpt_reg_AsnC/Lrp_C"/>
</dbReference>
<accession>A0A1W6ZW73</accession>
<dbReference type="InterPro" id="IPR036388">
    <property type="entry name" value="WH-like_DNA-bd_sf"/>
</dbReference>
<sequence length="165" mass="18275">MAVKRPPALDRIDIKILAALQQDGRLTIQKLAGIVGLTARPCLERVRRLEAAGIIAGYRAVLALERLSKPVTIFAEIALEKQGHQDRLEKRLVAIEEVVECWEVSGNVDYVARFVCADLGRYETLTADLIDDKTLGVSRIVSHIALRPVRRFGGYPMSLLSPPYG</sequence>
<dbReference type="PANTHER" id="PTHR30154:SF34">
    <property type="entry name" value="TRANSCRIPTIONAL REGULATOR AZLB"/>
    <property type="match status" value="1"/>
</dbReference>
<dbReference type="RefSeq" id="WP_086089776.1">
    <property type="nucleotide sequence ID" value="NZ_CP021112.1"/>
</dbReference>
<dbReference type="KEGG" id="psin:CAK95_21450"/>
<dbReference type="PROSITE" id="PS50956">
    <property type="entry name" value="HTH_ASNC_2"/>
    <property type="match status" value="1"/>
</dbReference>
<dbReference type="AlphaFoldDB" id="A0A1W6ZW73"/>
<dbReference type="GO" id="GO:0043200">
    <property type="term" value="P:response to amino acid"/>
    <property type="evidence" value="ECO:0007669"/>
    <property type="project" value="TreeGrafter"/>
</dbReference>
<dbReference type="Proteomes" id="UP000194137">
    <property type="component" value="Chromosome"/>
</dbReference>
<name>A0A1W6ZW73_9HYPH</name>
<protein>
    <submittedName>
        <fullName evidence="1">Uncharacterized protein</fullName>
    </submittedName>
</protein>
<dbReference type="Gene3D" id="3.30.70.920">
    <property type="match status" value="1"/>
</dbReference>
<dbReference type="Pfam" id="PF13412">
    <property type="entry name" value="HTH_24"/>
    <property type="match status" value="1"/>
</dbReference>
<keyword evidence="2" id="KW-1185">Reference proteome</keyword>
<dbReference type="SUPFAM" id="SSF54909">
    <property type="entry name" value="Dimeric alpha+beta barrel"/>
    <property type="match status" value="1"/>
</dbReference>
<organism evidence="1 2">
    <name type="scientific">Pseudorhodoplanes sinuspersici</name>
    <dbReference type="NCBI Taxonomy" id="1235591"/>
    <lineage>
        <taxon>Bacteria</taxon>
        <taxon>Pseudomonadati</taxon>
        <taxon>Pseudomonadota</taxon>
        <taxon>Alphaproteobacteria</taxon>
        <taxon>Hyphomicrobiales</taxon>
        <taxon>Pseudorhodoplanes</taxon>
    </lineage>
</organism>
<dbReference type="SUPFAM" id="SSF46785">
    <property type="entry name" value="Winged helix' DNA-binding domain"/>
    <property type="match status" value="1"/>
</dbReference>
<dbReference type="Gene3D" id="1.10.10.10">
    <property type="entry name" value="Winged helix-like DNA-binding domain superfamily/Winged helix DNA-binding domain"/>
    <property type="match status" value="1"/>
</dbReference>
<dbReference type="Pfam" id="PF01037">
    <property type="entry name" value="AsnC_trans_reg"/>
    <property type="match status" value="1"/>
</dbReference>
<evidence type="ECO:0000313" key="2">
    <source>
        <dbReference type="Proteomes" id="UP000194137"/>
    </source>
</evidence>
<dbReference type="OrthoDB" id="7707281at2"/>
<reference evidence="1 2" key="1">
    <citation type="submission" date="2017-05" db="EMBL/GenBank/DDBJ databases">
        <title>Full genome sequence of Pseudorhodoplanes sinuspersici.</title>
        <authorList>
            <person name="Dastgheib S.M.M."/>
            <person name="Shavandi M."/>
            <person name="Tirandaz H."/>
        </authorList>
    </citation>
    <scope>NUCLEOTIDE SEQUENCE [LARGE SCALE GENOMIC DNA]</scope>
    <source>
        <strain evidence="1 2">RIPI110</strain>
    </source>
</reference>
<dbReference type="InterPro" id="IPR036390">
    <property type="entry name" value="WH_DNA-bd_sf"/>
</dbReference>
<evidence type="ECO:0000313" key="1">
    <source>
        <dbReference type="EMBL" id="ARQ01381.1"/>
    </source>
</evidence>
<dbReference type="EMBL" id="CP021112">
    <property type="protein sequence ID" value="ARQ01381.1"/>
    <property type="molecule type" value="Genomic_DNA"/>
</dbReference>
<dbReference type="CDD" id="cd00090">
    <property type="entry name" value="HTH_ARSR"/>
    <property type="match status" value="1"/>
</dbReference>
<dbReference type="GO" id="GO:0006355">
    <property type="term" value="P:regulation of DNA-templated transcription"/>
    <property type="evidence" value="ECO:0007669"/>
    <property type="project" value="UniProtKB-ARBA"/>
</dbReference>
<dbReference type="GO" id="GO:0043565">
    <property type="term" value="F:sequence-specific DNA binding"/>
    <property type="evidence" value="ECO:0007669"/>
    <property type="project" value="InterPro"/>
</dbReference>
<dbReference type="SMART" id="SM00344">
    <property type="entry name" value="HTH_ASNC"/>
    <property type="match status" value="1"/>
</dbReference>
<dbReference type="InterPro" id="IPR000485">
    <property type="entry name" value="AsnC-type_HTH_dom"/>
</dbReference>
<proteinExistence type="predicted"/>
<dbReference type="InterPro" id="IPR011008">
    <property type="entry name" value="Dimeric_a/b-barrel"/>
</dbReference>
<gene>
    <name evidence="1" type="ORF">CAK95_21450</name>
</gene>
<dbReference type="STRING" id="1235591.CAK95_21450"/>